<keyword evidence="3" id="KW-0378">Hydrolase</keyword>
<sequence>MFKKCSVLFIFLVSFLFFSSFHKNDTESTSIKKFVVVLDAGHGGHDPGNLGNGFLEKDIALAITKKVGALLAKNKDIKVVYTREDDTFIGLQQRGAIANEAKADLFVSIHCNAHKSEAYGTETFVLGLHANDRNFEVAKKENSVIYLEDNYEMKYGEYDINSPESVIGLTIMQEEFLEQSLQIAGLVQSRFKTKLKRKDRGPKQAGFIVLHQTFMPSILIEVGFLTNKSEGAYLNSDKGQNEMSNTIAQSILDYKNGVEAGSIEIKSEPKEDVMAKEKVVEKAPEVKKPESKQVATEKPTVEAVKQQAEPTKELVEEVIEPKKVEPEPSTSVQNTTKEVVENKVDETKIETKKVLPEKVSSKTVSEVAKTSHGVTFKVQIMATVDVIPLDGKFFRGLDTISKEPFQNLFRYMYGETDKYESAKQLKSNADAKGYTDSYIVSYKDGERIPLWKALKLISD</sequence>
<reference evidence="7 8" key="1">
    <citation type="submission" date="2020-04" db="EMBL/GenBank/DDBJ databases">
        <authorList>
            <person name="Yoon J."/>
        </authorList>
    </citation>
    <scope>NUCLEOTIDE SEQUENCE [LARGE SCALE GENOMIC DNA]</scope>
    <source>
        <strain evidence="7 8">DJ-13</strain>
    </source>
</reference>
<dbReference type="SMART" id="SM00646">
    <property type="entry name" value="Ami_3"/>
    <property type="match status" value="1"/>
</dbReference>
<evidence type="ECO:0000256" key="4">
    <source>
        <dbReference type="SAM" id="MobiDB-lite"/>
    </source>
</evidence>
<feature type="chain" id="PRO_5045696645" description="N-acetylmuramoyl-L-alanine amidase" evidence="5">
    <location>
        <begin position="24"/>
        <end position="459"/>
    </location>
</feature>
<evidence type="ECO:0000313" key="7">
    <source>
        <dbReference type="EMBL" id="NKI31993.1"/>
    </source>
</evidence>
<feature type="domain" description="MurNAc-LAA" evidence="6">
    <location>
        <begin position="95"/>
        <end position="252"/>
    </location>
</feature>
<evidence type="ECO:0000256" key="1">
    <source>
        <dbReference type="ARBA" id="ARBA00001561"/>
    </source>
</evidence>
<dbReference type="InterPro" id="IPR002508">
    <property type="entry name" value="MurNAc-LAA_cat"/>
</dbReference>
<dbReference type="CDD" id="cd02696">
    <property type="entry name" value="MurNAc-LAA"/>
    <property type="match status" value="1"/>
</dbReference>
<dbReference type="SUPFAM" id="SSF53187">
    <property type="entry name" value="Zn-dependent exopeptidases"/>
    <property type="match status" value="1"/>
</dbReference>
<dbReference type="EMBL" id="JAAWWL010000002">
    <property type="protein sequence ID" value="NKI31993.1"/>
    <property type="molecule type" value="Genomic_DNA"/>
</dbReference>
<name>A0ABX1GQ04_9FLAO</name>
<feature type="signal peptide" evidence="5">
    <location>
        <begin position="1"/>
        <end position="23"/>
    </location>
</feature>
<accession>A0ABX1GQ04</accession>
<dbReference type="RefSeq" id="WP_168552223.1">
    <property type="nucleotide sequence ID" value="NZ_JAAWWL010000002.1"/>
</dbReference>
<comment type="catalytic activity">
    <reaction evidence="1">
        <text>Hydrolyzes the link between N-acetylmuramoyl residues and L-amino acid residues in certain cell-wall glycopeptides.</text>
        <dbReference type="EC" id="3.5.1.28"/>
    </reaction>
</comment>
<dbReference type="Proteomes" id="UP000718451">
    <property type="component" value="Unassembled WGS sequence"/>
</dbReference>
<evidence type="ECO:0000259" key="6">
    <source>
        <dbReference type="SMART" id="SM00646"/>
    </source>
</evidence>
<dbReference type="InterPro" id="IPR050695">
    <property type="entry name" value="N-acetylmuramoyl_amidase_3"/>
</dbReference>
<keyword evidence="5" id="KW-0732">Signal</keyword>
<feature type="region of interest" description="Disordered" evidence="4">
    <location>
        <begin position="290"/>
        <end position="309"/>
    </location>
</feature>
<dbReference type="PANTHER" id="PTHR30404:SF0">
    <property type="entry name" value="N-ACETYLMURAMOYL-L-ALANINE AMIDASE AMIC"/>
    <property type="match status" value="1"/>
</dbReference>
<evidence type="ECO:0000313" key="8">
    <source>
        <dbReference type="Proteomes" id="UP000718451"/>
    </source>
</evidence>
<gene>
    <name evidence="7" type="ORF">HCU67_08550</name>
</gene>
<protein>
    <recommendedName>
        <fullName evidence="2">N-acetylmuramoyl-L-alanine amidase</fullName>
        <ecNumber evidence="2">3.5.1.28</ecNumber>
    </recommendedName>
</protein>
<comment type="caution">
    <text evidence="7">The sequence shown here is derived from an EMBL/GenBank/DDBJ whole genome shotgun (WGS) entry which is preliminary data.</text>
</comment>
<evidence type="ECO:0000256" key="3">
    <source>
        <dbReference type="ARBA" id="ARBA00022801"/>
    </source>
</evidence>
<dbReference type="Gene3D" id="3.40.630.40">
    <property type="entry name" value="Zn-dependent exopeptidases"/>
    <property type="match status" value="1"/>
</dbReference>
<organism evidence="7 8">
    <name type="scientific">Croceivirga thetidis</name>
    <dbReference type="NCBI Taxonomy" id="2721623"/>
    <lineage>
        <taxon>Bacteria</taxon>
        <taxon>Pseudomonadati</taxon>
        <taxon>Bacteroidota</taxon>
        <taxon>Flavobacteriia</taxon>
        <taxon>Flavobacteriales</taxon>
        <taxon>Flavobacteriaceae</taxon>
        <taxon>Croceivirga</taxon>
    </lineage>
</organism>
<evidence type="ECO:0000256" key="5">
    <source>
        <dbReference type="SAM" id="SignalP"/>
    </source>
</evidence>
<dbReference type="Pfam" id="PF01520">
    <property type="entry name" value="Amidase_3"/>
    <property type="match status" value="1"/>
</dbReference>
<dbReference type="PANTHER" id="PTHR30404">
    <property type="entry name" value="N-ACETYLMURAMOYL-L-ALANINE AMIDASE"/>
    <property type="match status" value="1"/>
</dbReference>
<evidence type="ECO:0000256" key="2">
    <source>
        <dbReference type="ARBA" id="ARBA00011901"/>
    </source>
</evidence>
<proteinExistence type="predicted"/>
<keyword evidence="8" id="KW-1185">Reference proteome</keyword>
<dbReference type="EC" id="3.5.1.28" evidence="2"/>